<evidence type="ECO:0000256" key="13">
    <source>
        <dbReference type="SAM" id="Coils"/>
    </source>
</evidence>
<feature type="coiled-coil region" evidence="13">
    <location>
        <begin position="101"/>
        <end position="131"/>
    </location>
</feature>
<feature type="region of interest" description="Disordered" evidence="14">
    <location>
        <begin position="1"/>
        <end position="34"/>
    </location>
</feature>
<dbReference type="GO" id="GO:0005814">
    <property type="term" value="C:centriole"/>
    <property type="evidence" value="ECO:0007669"/>
    <property type="project" value="UniProtKB-SubCell"/>
</dbReference>
<keyword evidence="17" id="KW-1185">Reference proteome</keyword>
<dbReference type="EMBL" id="JAULJE010000016">
    <property type="protein sequence ID" value="KAK1333615.1"/>
    <property type="molecule type" value="Genomic_DNA"/>
</dbReference>
<dbReference type="FunFam" id="1.20.5.990:FF:000006">
    <property type="entry name" value="Centrosomal protein of 55 kDa"/>
    <property type="match status" value="1"/>
</dbReference>
<dbReference type="InterPro" id="IPR022008">
    <property type="entry name" value="EABR"/>
</dbReference>
<comment type="caution">
    <text evidence="16">The sequence shown here is derived from an EMBL/GenBank/DDBJ whole genome shotgun (WGS) entry which is preliminary data.</text>
</comment>
<evidence type="ECO:0000256" key="6">
    <source>
        <dbReference type="ARBA" id="ARBA00022618"/>
    </source>
</evidence>
<dbReference type="GO" id="GO:0090543">
    <property type="term" value="C:Flemming body"/>
    <property type="evidence" value="ECO:0007669"/>
    <property type="project" value="UniProtKB-SubCell"/>
</dbReference>
<evidence type="ECO:0000256" key="8">
    <source>
        <dbReference type="ARBA" id="ARBA00023054"/>
    </source>
</evidence>
<evidence type="ECO:0000256" key="5">
    <source>
        <dbReference type="ARBA" id="ARBA00022553"/>
    </source>
</evidence>
<dbReference type="Gene3D" id="1.20.5.990">
    <property type="entry name" value="Nemo cc2-lz domain - 1d5 darpin complex"/>
    <property type="match status" value="1"/>
</dbReference>
<evidence type="ECO:0000256" key="3">
    <source>
        <dbReference type="ARBA" id="ARBA00004626"/>
    </source>
</evidence>
<dbReference type="PANTHER" id="PTHR31838">
    <property type="entry name" value="CENTROSOMAL PROTEIN OF 55 KDA"/>
    <property type="match status" value="1"/>
</dbReference>
<evidence type="ECO:0000256" key="11">
    <source>
        <dbReference type="ARBA" id="ARBA00055531"/>
    </source>
</evidence>
<keyword evidence="7" id="KW-0498">Mitosis</keyword>
<evidence type="ECO:0000256" key="12">
    <source>
        <dbReference type="ARBA" id="ARBA00069787"/>
    </source>
</evidence>
<accession>A0AA40LI47</accession>
<dbReference type="FunFam" id="1.20.5.1180:FF:000002">
    <property type="entry name" value="Centrosomal protein of 55 kDa"/>
    <property type="match status" value="1"/>
</dbReference>
<keyword evidence="6" id="KW-0132">Cell division</keyword>
<dbReference type="GO" id="GO:0032154">
    <property type="term" value="C:cleavage furrow"/>
    <property type="evidence" value="ECO:0007669"/>
    <property type="project" value="UniProtKB-SubCell"/>
</dbReference>
<keyword evidence="5" id="KW-0597">Phosphoprotein</keyword>
<feature type="coiled-coil region" evidence="13">
    <location>
        <begin position="325"/>
        <end position="419"/>
    </location>
</feature>
<organism evidence="16 17">
    <name type="scientific">Cnephaeus nilssonii</name>
    <name type="common">Northern bat</name>
    <name type="synonym">Eptesicus nilssonii</name>
    <dbReference type="NCBI Taxonomy" id="3371016"/>
    <lineage>
        <taxon>Eukaryota</taxon>
        <taxon>Metazoa</taxon>
        <taxon>Chordata</taxon>
        <taxon>Craniata</taxon>
        <taxon>Vertebrata</taxon>
        <taxon>Euteleostomi</taxon>
        <taxon>Mammalia</taxon>
        <taxon>Eutheria</taxon>
        <taxon>Laurasiatheria</taxon>
        <taxon>Chiroptera</taxon>
        <taxon>Yangochiroptera</taxon>
        <taxon>Vespertilionidae</taxon>
        <taxon>Cnephaeus</taxon>
    </lineage>
</organism>
<keyword evidence="10" id="KW-0131">Cell cycle</keyword>
<keyword evidence="8 13" id="KW-0175">Coiled coil</keyword>
<feature type="domain" description="TSG101 and ALIX binding" evidence="15">
    <location>
        <begin position="259"/>
        <end position="288"/>
    </location>
</feature>
<name>A0AA40LI47_CNENI</name>
<keyword evidence="4" id="KW-0963">Cytoplasm</keyword>
<comment type="function">
    <text evidence="11">Plays a role in mitotic exit and cytokinesis. Recruits PDCD6IP and TSG101 to midbody during cytokinesis. Required for successful completion of cytokinesis. Not required for microtubule nucleation. Plays a role in the development of the brain and kidney.</text>
</comment>
<gene>
    <name evidence="16" type="ORF">QTO34_006000</name>
</gene>
<protein>
    <recommendedName>
        <fullName evidence="12">Centrosomal protein of 55 kDa</fullName>
    </recommendedName>
</protein>
<evidence type="ECO:0000256" key="14">
    <source>
        <dbReference type="SAM" id="MobiDB-lite"/>
    </source>
</evidence>
<sequence length="547" mass="64361">MSCRSPKDLIKSKWRSKSSNSKSETTLENFRGKTAPLQTSVDEITSGRAKLTDQERHRLLETIQILEAEREKNAYHLTEKDKEIERLRDQLKAKYSTTALLEQLEEKTKEGERKEQLLKSLSEEIDVLKKQLSITPATLAQLETKPFHVSQTETTVHCFTSPMNNIHEMEIQLKDWRRELSVCAMAVLRNRRGLWGSELTSRRGPSKAWELGACLLRHQAFRKPPRRRRLLKGLVPRRLPKGLVHQWTGTQLHRDRKRKRALEKNQQWLVYDQQREVYVKGLLAKIYELEQKSETAAHSLPQPTKKTESEGYLQEEKQKHDYHLLAKAKKDLEAERQTITQLNLELHEFQRKYEETQKEVHDLNKLLCSQRKADVQHLEDDRHKTEKIQRLEEENDIARRKLEEEKKRSEELLSQIQFLYTSLLKHQEEQTRVALLEQQIQACTLDFENEKLDRQNVQHQLHVILKELRKARSQIIQLESLRQLPEFAFTEPLVTFQGETENRVKVASPKSPTAALNESLVECPKCNIQYPVTEHRDLLVHVEYCSQ</sequence>
<dbReference type="GO" id="GO:0000281">
    <property type="term" value="P:mitotic cytokinesis"/>
    <property type="evidence" value="ECO:0007669"/>
    <property type="project" value="InterPro"/>
</dbReference>
<dbReference type="InterPro" id="IPR038926">
    <property type="entry name" value="CEP55"/>
</dbReference>
<dbReference type="Gene3D" id="1.20.5.1180">
    <property type="entry name" value="Geminin coiled-coil domain"/>
    <property type="match status" value="1"/>
</dbReference>
<reference evidence="16" key="1">
    <citation type="submission" date="2023-06" db="EMBL/GenBank/DDBJ databases">
        <title>Reference genome for the Northern bat (Eptesicus nilssonii), a most northern bat species.</title>
        <authorList>
            <person name="Laine V.N."/>
            <person name="Pulliainen A.T."/>
            <person name="Lilley T.M."/>
        </authorList>
    </citation>
    <scope>NUCLEOTIDE SEQUENCE</scope>
    <source>
        <strain evidence="16">BLF_Eptnil</strain>
        <tissue evidence="16">Kidney</tissue>
    </source>
</reference>
<evidence type="ECO:0000256" key="4">
    <source>
        <dbReference type="ARBA" id="ARBA00022490"/>
    </source>
</evidence>
<dbReference type="GO" id="GO:0051896">
    <property type="term" value="P:regulation of phosphatidylinositol 3-kinase/protein kinase B signal transduction"/>
    <property type="evidence" value="ECO:0007669"/>
    <property type="project" value="InterPro"/>
</dbReference>
<evidence type="ECO:0000256" key="9">
    <source>
        <dbReference type="ARBA" id="ARBA00023212"/>
    </source>
</evidence>
<evidence type="ECO:0000313" key="16">
    <source>
        <dbReference type="EMBL" id="KAK1333615.1"/>
    </source>
</evidence>
<dbReference type="GO" id="GO:0045184">
    <property type="term" value="P:establishment of protein localization"/>
    <property type="evidence" value="ECO:0007669"/>
    <property type="project" value="TreeGrafter"/>
</dbReference>
<feature type="compositionally biased region" description="Basic and acidic residues" evidence="14">
    <location>
        <begin position="1"/>
        <end position="11"/>
    </location>
</feature>
<evidence type="ECO:0000256" key="2">
    <source>
        <dbReference type="ARBA" id="ARBA00004476"/>
    </source>
</evidence>
<evidence type="ECO:0000313" key="17">
    <source>
        <dbReference type="Proteomes" id="UP001177744"/>
    </source>
</evidence>
<proteinExistence type="predicted"/>
<evidence type="ECO:0000256" key="7">
    <source>
        <dbReference type="ARBA" id="ARBA00022776"/>
    </source>
</evidence>
<comment type="subcellular location">
    <subcellularLocation>
        <location evidence="3">Cleavage furrow</location>
    </subcellularLocation>
    <subcellularLocation>
        <location evidence="1">Cytoplasm</location>
        <location evidence="1">Cytoskeleton</location>
        <location evidence="1">Microtubule organizing center</location>
        <location evidence="1">Centrosome</location>
        <location evidence="1">Centriole</location>
    </subcellularLocation>
    <subcellularLocation>
        <location evidence="2">Midbody</location>
        <location evidence="2">Midbody ring</location>
    </subcellularLocation>
</comment>
<dbReference type="Pfam" id="PF12180">
    <property type="entry name" value="EABR"/>
    <property type="match status" value="1"/>
</dbReference>
<dbReference type="AlphaFoldDB" id="A0AA40LI47"/>
<dbReference type="Proteomes" id="UP001177744">
    <property type="component" value="Unassembled WGS sequence"/>
</dbReference>
<evidence type="ECO:0000259" key="15">
    <source>
        <dbReference type="Pfam" id="PF12180"/>
    </source>
</evidence>
<keyword evidence="9" id="KW-0206">Cytoskeleton</keyword>
<evidence type="ECO:0000256" key="10">
    <source>
        <dbReference type="ARBA" id="ARBA00023306"/>
    </source>
</evidence>
<dbReference type="PANTHER" id="PTHR31838:SF1">
    <property type="entry name" value="CENTROSOMAL PROTEIN OF 55 KDA"/>
    <property type="match status" value="1"/>
</dbReference>
<evidence type="ECO:0000256" key="1">
    <source>
        <dbReference type="ARBA" id="ARBA00004114"/>
    </source>
</evidence>